<dbReference type="STRING" id="1802500.A2801_01700"/>
<evidence type="ECO:0000313" key="4">
    <source>
        <dbReference type="Proteomes" id="UP000177263"/>
    </source>
</evidence>
<feature type="transmembrane region" description="Helical" evidence="2">
    <location>
        <begin position="14"/>
        <end position="33"/>
    </location>
</feature>
<sequence>MTAKQLKKQSYKRAVIFIAVAFIVVAFTLLRQLTRPPATPIPSQQTIEGGASYQGIAPGKSSADDVKEEFGEPDTTNDDKAMFFYNNNFSKYPNTFNFNAEGEVILVREIVPVDGVTFQQLEEKYGKYEEKLYSPISSSGYDMFIHPSKGVSYLANETAGNVLEIWYFEPQSAQSFIANIAPDYSFAPEEDSY</sequence>
<evidence type="ECO:0000256" key="2">
    <source>
        <dbReference type="SAM" id="Phobius"/>
    </source>
</evidence>
<keyword evidence="2" id="KW-1133">Transmembrane helix</keyword>
<protein>
    <submittedName>
        <fullName evidence="3">Uncharacterized protein</fullName>
    </submittedName>
</protein>
<organism evidence="3 4">
    <name type="scientific">Candidatus Woesebacteria bacterium RIFCSPHIGHO2_01_FULL_41_10</name>
    <dbReference type="NCBI Taxonomy" id="1802500"/>
    <lineage>
        <taxon>Bacteria</taxon>
        <taxon>Candidatus Woeseibacteriota</taxon>
    </lineage>
</organism>
<evidence type="ECO:0000313" key="3">
    <source>
        <dbReference type="EMBL" id="OGM28581.1"/>
    </source>
</evidence>
<gene>
    <name evidence="3" type="ORF">A2801_01700</name>
</gene>
<comment type="caution">
    <text evidence="3">The sequence shown here is derived from an EMBL/GenBank/DDBJ whole genome shotgun (WGS) entry which is preliminary data.</text>
</comment>
<reference evidence="3 4" key="1">
    <citation type="journal article" date="2016" name="Nat. Commun.">
        <title>Thousands of microbial genomes shed light on interconnected biogeochemical processes in an aquifer system.</title>
        <authorList>
            <person name="Anantharaman K."/>
            <person name="Brown C.T."/>
            <person name="Hug L.A."/>
            <person name="Sharon I."/>
            <person name="Castelle C.J."/>
            <person name="Probst A.J."/>
            <person name="Thomas B.C."/>
            <person name="Singh A."/>
            <person name="Wilkins M.J."/>
            <person name="Karaoz U."/>
            <person name="Brodie E.L."/>
            <person name="Williams K.H."/>
            <person name="Hubbard S.S."/>
            <person name="Banfield J.F."/>
        </authorList>
    </citation>
    <scope>NUCLEOTIDE SEQUENCE [LARGE SCALE GENOMIC DNA]</scope>
</reference>
<proteinExistence type="predicted"/>
<accession>A0A1F7YML5</accession>
<keyword evidence="2" id="KW-0472">Membrane</keyword>
<name>A0A1F7YML5_9BACT</name>
<dbReference type="EMBL" id="MGGM01000027">
    <property type="protein sequence ID" value="OGM28581.1"/>
    <property type="molecule type" value="Genomic_DNA"/>
</dbReference>
<dbReference type="Proteomes" id="UP000177263">
    <property type="component" value="Unassembled WGS sequence"/>
</dbReference>
<feature type="region of interest" description="Disordered" evidence="1">
    <location>
        <begin position="40"/>
        <end position="74"/>
    </location>
</feature>
<evidence type="ECO:0000256" key="1">
    <source>
        <dbReference type="SAM" id="MobiDB-lite"/>
    </source>
</evidence>
<dbReference type="AlphaFoldDB" id="A0A1F7YML5"/>
<keyword evidence="2" id="KW-0812">Transmembrane</keyword>